<comment type="similarity">
    <text evidence="2">Belongs to the AOR/FOR family.</text>
</comment>
<dbReference type="InterPro" id="IPR036021">
    <property type="entry name" value="Tungsten_al_ferr_oxy-like_C"/>
</dbReference>
<evidence type="ECO:0000256" key="2">
    <source>
        <dbReference type="ARBA" id="ARBA00011032"/>
    </source>
</evidence>
<dbReference type="PANTHER" id="PTHR30038">
    <property type="entry name" value="ALDEHYDE FERREDOXIN OXIDOREDUCTASE"/>
    <property type="match status" value="1"/>
</dbReference>
<evidence type="ECO:0000256" key="4">
    <source>
        <dbReference type="ARBA" id="ARBA00022723"/>
    </source>
</evidence>
<proteinExistence type="inferred from homology"/>
<evidence type="ECO:0000256" key="9">
    <source>
        <dbReference type="ARBA" id="ARBA00049934"/>
    </source>
</evidence>
<evidence type="ECO:0000259" key="10">
    <source>
        <dbReference type="SMART" id="SM00790"/>
    </source>
</evidence>
<evidence type="ECO:0000313" key="11">
    <source>
        <dbReference type="EMBL" id="BAA29986.1"/>
    </source>
</evidence>
<dbReference type="GO" id="GO:0009055">
    <property type="term" value="F:electron transfer activity"/>
    <property type="evidence" value="ECO:0007669"/>
    <property type="project" value="InterPro"/>
</dbReference>
<keyword evidence="4" id="KW-0479">Metal-binding</keyword>
<evidence type="ECO:0000256" key="6">
    <source>
        <dbReference type="ARBA" id="ARBA00023004"/>
    </source>
</evidence>
<dbReference type="GO" id="GO:0046872">
    <property type="term" value="F:metal ion binding"/>
    <property type="evidence" value="ECO:0007669"/>
    <property type="project" value="UniProtKB-KW"/>
</dbReference>
<keyword evidence="7" id="KW-0411">Iron-sulfur</keyword>
<dbReference type="STRING" id="70601.gene:9377843"/>
<gene>
    <name evidence="11" type="ordered locus">PH0892</name>
</gene>
<dbReference type="Pfam" id="PF01314">
    <property type="entry name" value="AFOR_C"/>
    <property type="match status" value="1"/>
</dbReference>
<dbReference type="InterPro" id="IPR001203">
    <property type="entry name" value="OxRdtase_Ald_Fedxn_C"/>
</dbReference>
<feature type="domain" description="Aldehyde ferredoxin oxidoreductase N-terminal" evidence="10">
    <location>
        <begin position="25"/>
        <end position="225"/>
    </location>
</feature>
<dbReference type="EnsemblBacteria" id="BAA29986">
    <property type="protein sequence ID" value="BAA29986"/>
    <property type="gene ID" value="BAA29986"/>
</dbReference>
<comment type="cofactor">
    <cofactor evidence="1">
        <name>[4Fe-4S] cluster</name>
        <dbReference type="ChEBI" id="CHEBI:49883"/>
    </cofactor>
</comment>
<dbReference type="PIR" id="D71078">
    <property type="entry name" value="D71078"/>
</dbReference>
<dbReference type="InterPro" id="IPR013983">
    <property type="entry name" value="Ald_Fedxn_OxRdtase_N"/>
</dbReference>
<evidence type="ECO:0000256" key="5">
    <source>
        <dbReference type="ARBA" id="ARBA00023002"/>
    </source>
</evidence>
<dbReference type="Pfam" id="PF02730">
    <property type="entry name" value="AFOR_N"/>
    <property type="match status" value="1"/>
</dbReference>
<dbReference type="EMBL" id="BA000001">
    <property type="protein sequence ID" value="BAA29986.1"/>
    <property type="molecule type" value="Genomic_DNA"/>
</dbReference>
<dbReference type="InterPro" id="IPR013985">
    <property type="entry name" value="Ald_Fedxn_OxRdtase_dom3"/>
</dbReference>
<dbReference type="InterPro" id="IPR051919">
    <property type="entry name" value="W-dependent_AOR"/>
</dbReference>
<evidence type="ECO:0000313" key="12">
    <source>
        <dbReference type="Proteomes" id="UP000000752"/>
    </source>
</evidence>
<dbReference type="Proteomes" id="UP000000752">
    <property type="component" value="Chromosome"/>
</dbReference>
<dbReference type="GO" id="GO:0051539">
    <property type="term" value="F:4 iron, 4 sulfur cluster binding"/>
    <property type="evidence" value="ECO:0007669"/>
    <property type="project" value="UniProtKB-KW"/>
</dbReference>
<dbReference type="InterPro" id="IPR013984">
    <property type="entry name" value="Ald_Fedxn_OxRdtase_dom2"/>
</dbReference>
<dbReference type="SMART" id="SM00790">
    <property type="entry name" value="AFOR_N"/>
    <property type="match status" value="1"/>
</dbReference>
<keyword evidence="3" id="KW-0004">4Fe-4S</keyword>
<dbReference type="eggNOG" id="arCOG00706">
    <property type="taxonomic scope" value="Archaea"/>
</dbReference>
<dbReference type="PANTHER" id="PTHR30038:SF0">
    <property type="entry name" value="TUNGSTEN-CONTAINING ALDEHYDE FERREDOXIN OXIDOREDUCTASE"/>
    <property type="match status" value="1"/>
</dbReference>
<evidence type="ECO:0000256" key="8">
    <source>
        <dbReference type="ARBA" id="ARBA00023245"/>
    </source>
</evidence>
<dbReference type="Gene3D" id="1.10.569.10">
    <property type="entry name" value="Aldehyde Ferredoxin Oxidoreductase Protein, subunit A, domain 2"/>
    <property type="match status" value="1"/>
</dbReference>
<keyword evidence="6" id="KW-0408">Iron</keyword>
<comment type="cofactor">
    <cofactor evidence="9">
        <name>tungstopterin</name>
        <dbReference type="ChEBI" id="CHEBI:30402"/>
    </cofactor>
</comment>
<accession>O58641</accession>
<protein>
    <submittedName>
        <fullName evidence="11">622aa long hypothetical aldehyde:ferredoxin oxidoreductase</fullName>
    </submittedName>
</protein>
<dbReference type="SUPFAM" id="SSF48310">
    <property type="entry name" value="Aldehyde ferredoxin oxidoreductase, C-terminal domains"/>
    <property type="match status" value="1"/>
</dbReference>
<dbReference type="InterPro" id="IPR036503">
    <property type="entry name" value="Ald_Fedxn_OxRdtase_N_sf"/>
</dbReference>
<dbReference type="Gene3D" id="1.10.599.10">
    <property type="entry name" value="Aldehyde Ferredoxin Oxidoreductase Protein, subunit A, domain 3"/>
    <property type="match status" value="1"/>
</dbReference>
<keyword evidence="12" id="KW-1185">Reference proteome</keyword>
<dbReference type="AlphaFoldDB" id="O58641"/>
<dbReference type="GO" id="GO:0016625">
    <property type="term" value="F:oxidoreductase activity, acting on the aldehyde or oxo group of donors, iron-sulfur protein as acceptor"/>
    <property type="evidence" value="ECO:0007669"/>
    <property type="project" value="InterPro"/>
</dbReference>
<evidence type="ECO:0000256" key="7">
    <source>
        <dbReference type="ARBA" id="ARBA00023014"/>
    </source>
</evidence>
<dbReference type="SUPFAM" id="SSF56228">
    <property type="entry name" value="Aldehyde ferredoxin oxidoreductase, N-terminal domain"/>
    <property type="match status" value="1"/>
</dbReference>
<evidence type="ECO:0000256" key="3">
    <source>
        <dbReference type="ARBA" id="ARBA00022485"/>
    </source>
</evidence>
<keyword evidence="5" id="KW-0560">Oxidoreductase</keyword>
<sequence>MMLFPRPGREALEFSMERLINMFGYAGKILFIDLSNHIINTIPTEKYAKDFLGGRGIATKIAYDIIPPDANAFDPENALIMMTGPLTGIAPSSSRIDVVSLSPLTNLLGGSSAGGDFGAALKFAGYDGIVITGKSKEPTCIRIIDDEITFHDAEACWEYDVYDTVDCVKKLGREDVQVACIGKAGANLVKTAGISFSKRNLAARGGLGAVMGSKNLKAIAVAGTKGVKIKDTNKLMKVNFEIQRRIKESPSFKKYENWHANISLSLLKARRPYFGDYEEEFWEEAEEAAKNAKKFFEEKASLRPSSCFSCPLRCWAWVEYKGEEAPMVACQGTFPAIIFILKIKDPELAWKVYLKLQREGMDIMSTVAIIAYASRLGLVKLGSEDVLNLIDKIINREGPGNILAEGIKRASEHFGVPAVYVKGGMESWSSDIRPFRGVALAGAVSESGSISRAIHGFPASSYYTKPEKAKKVAKEIVGDESAAEPTNYKGKAKLVAYFENEHIIADSLGVCDTPMLSVPLELWAESFTAATGIEMSPEKLHFYAEKIRTLERMFNVRRGVNREKDTLSPRLFESVIHSGPWKGVKLDREKFEEMKDEYYMLRGWNENGIPTEETLKKYGLEW</sequence>
<dbReference type="KEGG" id="pho:PH0892"/>
<name>O58641_PYRHO</name>
<organism evidence="11 12">
    <name type="scientific">Pyrococcus horikoshii (strain ATCC 700860 / DSM 12428 / JCM 9974 / NBRC 100139 / OT-3)</name>
    <dbReference type="NCBI Taxonomy" id="70601"/>
    <lineage>
        <taxon>Archaea</taxon>
        <taxon>Methanobacteriati</taxon>
        <taxon>Methanobacteriota</taxon>
        <taxon>Thermococci</taxon>
        <taxon>Thermococcales</taxon>
        <taxon>Thermococcaceae</taxon>
        <taxon>Pyrococcus</taxon>
    </lineage>
</organism>
<evidence type="ECO:0000256" key="1">
    <source>
        <dbReference type="ARBA" id="ARBA00001966"/>
    </source>
</evidence>
<keyword evidence="8" id="KW-0826">Tungsten</keyword>
<reference evidence="11 12" key="1">
    <citation type="journal article" date="1998" name="DNA Res.">
        <title>Complete sequence and gene organization of the genome of a hyper-thermophilic archaebacterium, Pyrococcus horikoshii OT3.</title>
        <authorList>
            <person name="Kawarabayasi Y."/>
            <person name="Sawada M."/>
            <person name="Horikawa H."/>
            <person name="Haikawa Y."/>
            <person name="Hino Y."/>
            <person name="Yamamoto S."/>
            <person name="Sekine M."/>
            <person name="Baba S."/>
            <person name="Kosugi H."/>
            <person name="Hosoyama A."/>
            <person name="Nagai Y."/>
            <person name="Sakai M."/>
            <person name="Ogura K."/>
            <person name="Otuka R."/>
            <person name="Nakazawa H."/>
            <person name="Takamiya M."/>
            <person name="Ohfuku Y."/>
            <person name="Funahashi T."/>
            <person name="Tanaka T."/>
            <person name="Kudoh Y."/>
            <person name="Yamazaki J."/>
            <person name="Kushida N."/>
            <person name="Oguchi A."/>
            <person name="Aoki K."/>
            <person name="Nakamura Y."/>
            <person name="Robb T.F."/>
            <person name="Horikoshi K."/>
            <person name="Masuchi Y."/>
            <person name="Shizuya H."/>
            <person name="Kikuchi H."/>
        </authorList>
    </citation>
    <scope>NUCLEOTIDE SEQUENCE [LARGE SCALE GENOMIC DNA]</scope>
    <source>
        <strain evidence="12">ATCC 700860 / DSM 12428 / JCM 9974 / NBRC 100139 / OT-3</strain>
    </source>
</reference>
<dbReference type="Gene3D" id="3.60.9.10">
    <property type="entry name" value="Aldehyde ferredoxin oxidoreductase, N-terminal domain"/>
    <property type="match status" value="1"/>
</dbReference>